<keyword evidence="5" id="KW-1133">Transmembrane helix</keyword>
<keyword evidence="11" id="KW-1185">Reference proteome</keyword>
<dbReference type="AlphaFoldDB" id="A0A4P9WHZ6"/>
<feature type="domain" description="SMP-LTD" evidence="9">
    <location>
        <begin position="13"/>
        <end position="240"/>
    </location>
</feature>
<feature type="non-terminal residue" evidence="10">
    <location>
        <position position="1"/>
    </location>
</feature>
<dbReference type="EMBL" id="KZ995046">
    <property type="protein sequence ID" value="RKO91483.1"/>
    <property type="molecule type" value="Genomic_DNA"/>
</dbReference>
<evidence type="ECO:0000256" key="2">
    <source>
        <dbReference type="ARBA" id="ARBA00022448"/>
    </source>
</evidence>
<dbReference type="InterPro" id="IPR031468">
    <property type="entry name" value="SMP_LBD"/>
</dbReference>
<proteinExistence type="predicted"/>
<keyword evidence="3" id="KW-0812">Transmembrane</keyword>
<dbReference type="InterPro" id="IPR019411">
    <property type="entry name" value="MMM1_dom"/>
</dbReference>
<name>A0A4P9WHZ6_9FUNG</name>
<accession>A0A4P9WHZ6</accession>
<reference evidence="11" key="1">
    <citation type="journal article" date="2018" name="Nat. Microbiol.">
        <title>Leveraging single-cell genomics to expand the fungal tree of life.</title>
        <authorList>
            <person name="Ahrendt S.R."/>
            <person name="Quandt C.A."/>
            <person name="Ciobanu D."/>
            <person name="Clum A."/>
            <person name="Salamov A."/>
            <person name="Andreopoulos B."/>
            <person name="Cheng J.F."/>
            <person name="Woyke T."/>
            <person name="Pelin A."/>
            <person name="Henrissat B."/>
            <person name="Reynolds N.K."/>
            <person name="Benny G.L."/>
            <person name="Smith M.E."/>
            <person name="James T.Y."/>
            <person name="Grigoriev I.V."/>
        </authorList>
    </citation>
    <scope>NUCLEOTIDE SEQUENCE [LARGE SCALE GENOMIC DNA]</scope>
</reference>
<evidence type="ECO:0000313" key="11">
    <source>
        <dbReference type="Proteomes" id="UP000269721"/>
    </source>
</evidence>
<dbReference type="GO" id="GO:0015914">
    <property type="term" value="P:phospholipid transport"/>
    <property type="evidence" value="ECO:0007669"/>
    <property type="project" value="TreeGrafter"/>
</dbReference>
<keyword evidence="6" id="KW-0445">Lipid transport</keyword>
<organism evidence="10 11">
    <name type="scientific">Blyttiomyces helicus</name>
    <dbReference type="NCBI Taxonomy" id="388810"/>
    <lineage>
        <taxon>Eukaryota</taxon>
        <taxon>Fungi</taxon>
        <taxon>Fungi incertae sedis</taxon>
        <taxon>Chytridiomycota</taxon>
        <taxon>Chytridiomycota incertae sedis</taxon>
        <taxon>Chytridiomycetes</taxon>
        <taxon>Chytridiomycetes incertae sedis</taxon>
        <taxon>Blyttiomyces</taxon>
    </lineage>
</organism>
<evidence type="ECO:0000256" key="1">
    <source>
        <dbReference type="ARBA" id="ARBA00004586"/>
    </source>
</evidence>
<evidence type="ECO:0000256" key="8">
    <source>
        <dbReference type="ARBA" id="ARBA00023136"/>
    </source>
</evidence>
<keyword evidence="8" id="KW-0472">Membrane</keyword>
<dbReference type="PROSITE" id="PS51847">
    <property type="entry name" value="SMP"/>
    <property type="match status" value="1"/>
</dbReference>
<dbReference type="PANTHER" id="PTHR13466">
    <property type="entry name" value="TEX2 PROTEIN-RELATED"/>
    <property type="match status" value="1"/>
</dbReference>
<evidence type="ECO:0000256" key="7">
    <source>
        <dbReference type="ARBA" id="ARBA00023121"/>
    </source>
</evidence>
<keyword evidence="2" id="KW-0813">Transport</keyword>
<evidence type="ECO:0000313" key="10">
    <source>
        <dbReference type="EMBL" id="RKO91483.1"/>
    </source>
</evidence>
<dbReference type="Pfam" id="PF10296">
    <property type="entry name" value="MMM1"/>
    <property type="match status" value="1"/>
</dbReference>
<dbReference type="GO" id="GO:0032865">
    <property type="term" value="C:ERMES complex"/>
    <property type="evidence" value="ECO:0007669"/>
    <property type="project" value="TreeGrafter"/>
</dbReference>
<comment type="subcellular location">
    <subcellularLocation>
        <location evidence="1">Endoplasmic reticulum membrane</location>
    </subcellularLocation>
</comment>
<keyword evidence="7" id="KW-0446">Lipid-binding</keyword>
<sequence>VISRTSYNPLLRAPEPCDWLTVFVAQAFTTYRGDEGFVTRVSAILDNALNGGKKPGFMGPISVTELSFGEEFPILRDACMRISPDNGNMVRVTSGGCHIVPGRGLLESSCTPIPSPRHKRAEIAFDFSDQIMVGVETQVLVNWPKPYMAALPVSLTVSVVKFSGTLALEFTRDPHDSRPRPPLLLSILTPYEMNLEVRSLLGHRTRVKDLPKLATMVSTRLRQAFADQFVYPRAWRVHLPMTGP</sequence>
<evidence type="ECO:0000256" key="6">
    <source>
        <dbReference type="ARBA" id="ARBA00023055"/>
    </source>
</evidence>
<evidence type="ECO:0000256" key="5">
    <source>
        <dbReference type="ARBA" id="ARBA00022989"/>
    </source>
</evidence>
<protein>
    <recommendedName>
        <fullName evidence="9">SMP-LTD domain-containing protein</fullName>
    </recommendedName>
</protein>
<evidence type="ECO:0000259" key="9">
    <source>
        <dbReference type="PROSITE" id="PS51847"/>
    </source>
</evidence>
<dbReference type="CDD" id="cd21671">
    <property type="entry name" value="SMP_Mmm1"/>
    <property type="match status" value="1"/>
</dbReference>
<gene>
    <name evidence="10" type="ORF">BDK51DRAFT_7267</name>
</gene>
<dbReference type="OrthoDB" id="5599157at2759"/>
<evidence type="ECO:0000256" key="3">
    <source>
        <dbReference type="ARBA" id="ARBA00022692"/>
    </source>
</evidence>
<dbReference type="GO" id="GO:1990456">
    <property type="term" value="P:mitochondrion-endoplasmic reticulum membrane tethering"/>
    <property type="evidence" value="ECO:0007669"/>
    <property type="project" value="TreeGrafter"/>
</dbReference>
<evidence type="ECO:0000256" key="4">
    <source>
        <dbReference type="ARBA" id="ARBA00022824"/>
    </source>
</evidence>
<dbReference type="Proteomes" id="UP000269721">
    <property type="component" value="Unassembled WGS sequence"/>
</dbReference>
<dbReference type="PANTHER" id="PTHR13466:SF0">
    <property type="entry name" value="SMP-LTD DOMAIN-CONTAINING PROTEIN"/>
    <property type="match status" value="1"/>
</dbReference>
<dbReference type="GO" id="GO:0008289">
    <property type="term" value="F:lipid binding"/>
    <property type="evidence" value="ECO:0007669"/>
    <property type="project" value="UniProtKB-KW"/>
</dbReference>
<dbReference type="GO" id="GO:0005789">
    <property type="term" value="C:endoplasmic reticulum membrane"/>
    <property type="evidence" value="ECO:0007669"/>
    <property type="project" value="UniProtKB-SubCell"/>
</dbReference>
<feature type="non-terminal residue" evidence="10">
    <location>
        <position position="244"/>
    </location>
</feature>
<keyword evidence="4" id="KW-0256">Endoplasmic reticulum</keyword>